<gene>
    <name evidence="5" type="ORF">METZ01_LOCUS294852</name>
</gene>
<dbReference type="Gene3D" id="3.40.50.1820">
    <property type="entry name" value="alpha/beta hydrolase"/>
    <property type="match status" value="1"/>
</dbReference>
<keyword evidence="2" id="KW-0442">Lipid degradation</keyword>
<sequence length="391" mass="44070">VYLLPAIYIFHRFQESEINTVTKGFLSIWFSVAVILPWIIPVFALPNPGGAHGIGTETFHWVDSSRMEWFTDENPNDVREIIVQVWYPAVKNANVKPEPYLDFINLRAKTLAGAGDIPEFFPSHLNHIYTNSFKEIPIIESDKLMPVVVFSHGITGTRHLHQIMYEYLASRGYVVVAPDHSFDANLTIFPDGHMADYRSNITGHPDSANVRKMQMNARAADISFIIGQLEKMHSGEIISKIKGKIDFNKIAVGGHSYGGSTATVSAQRDVRISACFVLDSWISPVPDETIKAGVRVPFLFMGRPTWEGSDYPKNYPRLDSLMAHSTDPKYQIVIKETQHLDFTDIPLFSPLIHYVMDVGTLSVSESMPLINNLVHSFLNTFLMGDDIIRFN</sequence>
<name>A0A382LZW5_9ZZZZ</name>
<evidence type="ECO:0000256" key="3">
    <source>
        <dbReference type="ARBA" id="ARBA00023098"/>
    </source>
</evidence>
<dbReference type="GO" id="GO:0003847">
    <property type="term" value="F:1-alkyl-2-acetylglycerophosphocholine esterase activity"/>
    <property type="evidence" value="ECO:0007669"/>
    <property type="project" value="TreeGrafter"/>
</dbReference>
<feature type="transmembrane region" description="Helical" evidence="4">
    <location>
        <begin position="21"/>
        <end position="40"/>
    </location>
</feature>
<keyword evidence="4" id="KW-0812">Transmembrane</keyword>
<dbReference type="SUPFAM" id="SSF53474">
    <property type="entry name" value="alpha/beta-Hydrolases"/>
    <property type="match status" value="1"/>
</dbReference>
<evidence type="ECO:0000256" key="4">
    <source>
        <dbReference type="SAM" id="Phobius"/>
    </source>
</evidence>
<dbReference type="InterPro" id="IPR029058">
    <property type="entry name" value="AB_hydrolase_fold"/>
</dbReference>
<dbReference type="Pfam" id="PF03403">
    <property type="entry name" value="PAF-AH_p_II"/>
    <property type="match status" value="1"/>
</dbReference>
<dbReference type="PANTHER" id="PTHR10272:SF0">
    <property type="entry name" value="PLATELET-ACTIVATING FACTOR ACETYLHYDROLASE"/>
    <property type="match status" value="1"/>
</dbReference>
<evidence type="ECO:0000256" key="1">
    <source>
        <dbReference type="ARBA" id="ARBA00022801"/>
    </source>
</evidence>
<accession>A0A382LZW5</accession>
<feature type="non-terminal residue" evidence="5">
    <location>
        <position position="391"/>
    </location>
</feature>
<keyword evidence="1" id="KW-0378">Hydrolase</keyword>
<dbReference type="PANTHER" id="PTHR10272">
    <property type="entry name" value="PLATELET-ACTIVATING FACTOR ACETYLHYDROLASE"/>
    <property type="match status" value="1"/>
</dbReference>
<keyword evidence="3" id="KW-0443">Lipid metabolism</keyword>
<dbReference type="AlphaFoldDB" id="A0A382LZW5"/>
<evidence type="ECO:0000256" key="2">
    <source>
        <dbReference type="ARBA" id="ARBA00022963"/>
    </source>
</evidence>
<keyword evidence="4" id="KW-0472">Membrane</keyword>
<proteinExistence type="predicted"/>
<dbReference type="GO" id="GO:0016042">
    <property type="term" value="P:lipid catabolic process"/>
    <property type="evidence" value="ECO:0007669"/>
    <property type="project" value="UniProtKB-KW"/>
</dbReference>
<evidence type="ECO:0008006" key="6">
    <source>
        <dbReference type="Google" id="ProtNLM"/>
    </source>
</evidence>
<organism evidence="5">
    <name type="scientific">marine metagenome</name>
    <dbReference type="NCBI Taxonomy" id="408172"/>
    <lineage>
        <taxon>unclassified sequences</taxon>
        <taxon>metagenomes</taxon>
        <taxon>ecological metagenomes</taxon>
    </lineage>
</organism>
<protein>
    <recommendedName>
        <fullName evidence="6">1-alkyl-2-acetylglycerophosphocholine esterase</fullName>
    </recommendedName>
</protein>
<feature type="non-terminal residue" evidence="5">
    <location>
        <position position="1"/>
    </location>
</feature>
<dbReference type="EMBL" id="UINC01090237">
    <property type="protein sequence ID" value="SVC41998.1"/>
    <property type="molecule type" value="Genomic_DNA"/>
</dbReference>
<keyword evidence="4" id="KW-1133">Transmembrane helix</keyword>
<reference evidence="5" key="1">
    <citation type="submission" date="2018-05" db="EMBL/GenBank/DDBJ databases">
        <authorList>
            <person name="Lanie J.A."/>
            <person name="Ng W.-L."/>
            <person name="Kazmierczak K.M."/>
            <person name="Andrzejewski T.M."/>
            <person name="Davidsen T.M."/>
            <person name="Wayne K.J."/>
            <person name="Tettelin H."/>
            <person name="Glass J.I."/>
            <person name="Rusch D."/>
            <person name="Podicherti R."/>
            <person name="Tsui H.-C.T."/>
            <person name="Winkler M.E."/>
        </authorList>
    </citation>
    <scope>NUCLEOTIDE SEQUENCE</scope>
</reference>
<evidence type="ECO:0000313" key="5">
    <source>
        <dbReference type="EMBL" id="SVC41998.1"/>
    </source>
</evidence>